<comment type="caution">
    <text evidence="1">The sequence shown here is derived from an EMBL/GenBank/DDBJ whole genome shotgun (WGS) entry which is preliminary data.</text>
</comment>
<accession>A0A0C2MWR6</accession>
<proteinExistence type="predicted"/>
<organism evidence="1 2">
    <name type="scientific">Thelohanellus kitauei</name>
    <name type="common">Myxosporean</name>
    <dbReference type="NCBI Taxonomy" id="669202"/>
    <lineage>
        <taxon>Eukaryota</taxon>
        <taxon>Metazoa</taxon>
        <taxon>Cnidaria</taxon>
        <taxon>Myxozoa</taxon>
        <taxon>Myxosporea</taxon>
        <taxon>Bivalvulida</taxon>
        <taxon>Platysporina</taxon>
        <taxon>Myxobolidae</taxon>
        <taxon>Thelohanellus</taxon>
    </lineage>
</organism>
<dbReference type="Proteomes" id="UP000031668">
    <property type="component" value="Unassembled WGS sequence"/>
</dbReference>
<protein>
    <submittedName>
        <fullName evidence="1">Uncharacterized protein</fullName>
    </submittedName>
</protein>
<name>A0A0C2MWR6_THEKT</name>
<keyword evidence="2" id="KW-1185">Reference proteome</keyword>
<dbReference type="EMBL" id="JWZT01003622">
    <property type="protein sequence ID" value="KII66047.1"/>
    <property type="molecule type" value="Genomic_DNA"/>
</dbReference>
<evidence type="ECO:0000313" key="1">
    <source>
        <dbReference type="EMBL" id="KII66047.1"/>
    </source>
</evidence>
<dbReference type="AlphaFoldDB" id="A0A0C2MWR6"/>
<reference evidence="1 2" key="1">
    <citation type="journal article" date="2014" name="Genome Biol. Evol.">
        <title>The genome of the myxosporean Thelohanellus kitauei shows adaptations to nutrient acquisition within its fish host.</title>
        <authorList>
            <person name="Yang Y."/>
            <person name="Xiong J."/>
            <person name="Zhou Z."/>
            <person name="Huo F."/>
            <person name="Miao W."/>
            <person name="Ran C."/>
            <person name="Liu Y."/>
            <person name="Zhang J."/>
            <person name="Feng J."/>
            <person name="Wang M."/>
            <person name="Wang M."/>
            <person name="Wang L."/>
            <person name="Yao B."/>
        </authorList>
    </citation>
    <scope>NUCLEOTIDE SEQUENCE [LARGE SCALE GENOMIC DNA]</scope>
    <source>
        <strain evidence="1">Wuqing</strain>
    </source>
</reference>
<evidence type="ECO:0000313" key="2">
    <source>
        <dbReference type="Proteomes" id="UP000031668"/>
    </source>
</evidence>
<sequence>MESRIKALIIINLKNYYFNTSTEFILPDVHIKLQHVRIMWRRNSIFVHYSPRLNERGLFFRKGRPYTKPAFVICHANFCSHLLPQHKGKYRKQVSIDGSENKHILLPERYRKNFLKPDASFLKPFF</sequence>
<gene>
    <name evidence="1" type="ORF">RF11_10153</name>
</gene>